<reference evidence="2 3" key="3">
    <citation type="journal article" date="2019" name="Int. J. Syst. Evol. Microbiol.">
        <title>Anaerobacillus isosaccharinicus sp. nov., an alkaliphilic bacterium which degrades isosaccharinic acid.</title>
        <authorList>
            <person name="Bassil N.M."/>
            <person name="Lloyd J.R."/>
        </authorList>
    </citation>
    <scope>NUCLEOTIDE SEQUENCE [LARGE SCALE GENOMIC DNA]</scope>
    <source>
        <strain evidence="2 3">NB2006</strain>
    </source>
</reference>
<dbReference type="AlphaFoldDB" id="A0A1S2L936"/>
<dbReference type="RefSeq" id="WP_071318366.1">
    <property type="nucleotide sequence ID" value="NZ_CP063356.2"/>
</dbReference>
<reference evidence="2 3" key="2">
    <citation type="journal article" date="2017" name="Genome Announc.">
        <title>Draft Genome Sequences of Four Alkaliphilic Bacteria Belonging to the Anaerobacillus Genus.</title>
        <authorList>
            <person name="Bassil N.M."/>
            <person name="Lloyd J.R."/>
        </authorList>
    </citation>
    <scope>NUCLEOTIDE SEQUENCE [LARGE SCALE GENOMIC DNA]</scope>
    <source>
        <strain evidence="2 3">NB2006</strain>
    </source>
</reference>
<dbReference type="EMBL" id="CP063356">
    <property type="protein sequence ID" value="QOY37037.1"/>
    <property type="molecule type" value="Genomic_DNA"/>
</dbReference>
<dbReference type="EMBL" id="LQXD01000157">
    <property type="protein sequence ID" value="OIJ09029.1"/>
    <property type="molecule type" value="Genomic_DNA"/>
</dbReference>
<reference evidence="2" key="4">
    <citation type="submission" date="2020-10" db="EMBL/GenBank/DDBJ databases">
        <authorList>
            <person name="Bassil N.M."/>
            <person name="Lloyd J.R."/>
        </authorList>
    </citation>
    <scope>NUCLEOTIDE SEQUENCE</scope>
    <source>
        <strain evidence="2">NB2006</strain>
    </source>
</reference>
<evidence type="ECO:0000313" key="2">
    <source>
        <dbReference type="EMBL" id="QOY37037.1"/>
    </source>
</evidence>
<sequence>MKKIGRKIYFDKETGNIILDTGEQMGSVVETTLQQDFESYKVLSERNPETIDVIYLPYGAFSGDFAECSGYRVNLQTMELEFSYPDPNDPESPQEFIKPLSQEVEELKQRQQFTEDALLEIILGGM</sequence>
<evidence type="ECO:0000313" key="3">
    <source>
        <dbReference type="Proteomes" id="UP000180175"/>
    </source>
</evidence>
<dbReference type="OrthoDB" id="2474791at2"/>
<evidence type="ECO:0000313" key="1">
    <source>
        <dbReference type="EMBL" id="OIJ09029.1"/>
    </source>
</evidence>
<organism evidence="1 3">
    <name type="scientific">Anaerobacillus isosaccharinicus</name>
    <dbReference type="NCBI Taxonomy" id="1532552"/>
    <lineage>
        <taxon>Bacteria</taxon>
        <taxon>Bacillati</taxon>
        <taxon>Bacillota</taxon>
        <taxon>Bacilli</taxon>
        <taxon>Bacillales</taxon>
        <taxon>Bacillaceae</taxon>
        <taxon>Anaerobacillus</taxon>
    </lineage>
</organism>
<protein>
    <submittedName>
        <fullName evidence="1">Uncharacterized protein</fullName>
    </submittedName>
</protein>
<dbReference type="KEGG" id="aia:AWH56_005170"/>
<proteinExistence type="predicted"/>
<accession>A0A1S2L936</accession>
<name>A0A1S2L936_9BACI</name>
<dbReference type="Proteomes" id="UP000180175">
    <property type="component" value="Chromosome"/>
</dbReference>
<gene>
    <name evidence="2" type="ORF">AWH56_005170</name>
    <name evidence="1" type="ORF">AWH56_18110</name>
</gene>
<keyword evidence="3" id="KW-1185">Reference proteome</keyword>
<reference evidence="1 3" key="1">
    <citation type="submission" date="2016-10" db="EMBL/GenBank/DDBJ databases">
        <title>Draft genome sequences of four alkaliphilic bacteria belonging to the Anaerobacillus genus.</title>
        <authorList>
            <person name="Bassil N.M."/>
            <person name="Lloyd J.R."/>
        </authorList>
    </citation>
    <scope>NUCLEOTIDE SEQUENCE [LARGE SCALE GENOMIC DNA]</scope>
    <source>
        <strain evidence="1 3">NB2006</strain>
    </source>
</reference>